<evidence type="ECO:0000313" key="3">
    <source>
        <dbReference type="Proteomes" id="UP000001631"/>
    </source>
</evidence>
<dbReference type="HOGENOM" id="CLU_667235_0_0_1"/>
<keyword evidence="1" id="KW-0812">Transmembrane</keyword>
<accession>C0NE56</accession>
<dbReference type="InParanoid" id="C0NE56"/>
<organism evidence="2 3">
    <name type="scientific">Ajellomyces capsulatus (strain G186AR / H82 / ATCC MYA-2454 / RMSCC 2432)</name>
    <name type="common">Darling's disease fungus</name>
    <name type="synonym">Histoplasma capsulatum</name>
    <dbReference type="NCBI Taxonomy" id="447093"/>
    <lineage>
        <taxon>Eukaryota</taxon>
        <taxon>Fungi</taxon>
        <taxon>Dikarya</taxon>
        <taxon>Ascomycota</taxon>
        <taxon>Pezizomycotina</taxon>
        <taxon>Eurotiomycetes</taxon>
        <taxon>Eurotiomycetidae</taxon>
        <taxon>Onygenales</taxon>
        <taxon>Ajellomycetaceae</taxon>
        <taxon>Histoplasma</taxon>
    </lineage>
</organism>
<feature type="transmembrane region" description="Helical" evidence="1">
    <location>
        <begin position="206"/>
        <end position="229"/>
    </location>
</feature>
<keyword evidence="3" id="KW-1185">Reference proteome</keyword>
<reference evidence="2" key="1">
    <citation type="submission" date="2009-02" db="EMBL/GenBank/DDBJ databases">
        <title>The Genome Sequence of Ajellomyces capsulatus strain G186AR.</title>
        <authorList>
            <consortium name="The Broad Institute Genome Sequencing Platform"/>
            <person name="Champion M."/>
            <person name="Cuomo C."/>
            <person name="Ma L.-J."/>
            <person name="Henn M.R."/>
            <person name="Sil A."/>
            <person name="Goldman B."/>
            <person name="Young S.K."/>
            <person name="Kodira C.D."/>
            <person name="Zeng Q."/>
            <person name="Koehrsen M."/>
            <person name="Alvarado L."/>
            <person name="Berlin A."/>
            <person name="Borenstein D."/>
            <person name="Chen Z."/>
            <person name="Engels R."/>
            <person name="Freedman E."/>
            <person name="Gellesch M."/>
            <person name="Goldberg J."/>
            <person name="Griggs A."/>
            <person name="Gujja S."/>
            <person name="Heiman D."/>
            <person name="Hepburn T."/>
            <person name="Howarth C."/>
            <person name="Jen D."/>
            <person name="Larson L."/>
            <person name="Lewis B."/>
            <person name="Mehta T."/>
            <person name="Park D."/>
            <person name="Pearson M."/>
            <person name="Roberts A."/>
            <person name="Saif S."/>
            <person name="Shea T."/>
            <person name="Shenoy N."/>
            <person name="Sisk P."/>
            <person name="Stolte C."/>
            <person name="Sykes S."/>
            <person name="Walk T."/>
            <person name="White J."/>
            <person name="Yandava C."/>
            <person name="Klein B."/>
            <person name="McEwen J.G."/>
            <person name="Puccia R."/>
            <person name="Goldman G.H."/>
            <person name="Felipe M.S."/>
            <person name="Nino-Vega G."/>
            <person name="San-Blas G."/>
            <person name="Taylor J."/>
            <person name="Mendoza L."/>
            <person name="Galagan J."/>
            <person name="Nusbaum C."/>
            <person name="Birren B."/>
        </authorList>
    </citation>
    <scope>NUCLEOTIDE SEQUENCE</scope>
    <source>
        <strain evidence="2">G186AR</strain>
    </source>
</reference>
<name>C0NE56_AJECG</name>
<keyword evidence="1" id="KW-1133">Transmembrane helix</keyword>
<evidence type="ECO:0000313" key="2">
    <source>
        <dbReference type="EMBL" id="EEH10503.1"/>
    </source>
</evidence>
<dbReference type="RefSeq" id="XP_045290983.1">
    <property type="nucleotide sequence ID" value="XM_045429198.1"/>
</dbReference>
<dbReference type="VEuPathDB" id="FungiDB:I7I50_08808"/>
<sequence length="412" mass="46660">MVAVDITVVSLMFCGSAKYAQTGSYCDLTSFRLVSKTISTFKSTFFKGKNRVSCGSAYVRRVLAVRLHSEPFDINPFVYVYHHDPLQCESEMLCLVPLSRWKDVLQRYNYRYRPVSSQDTKLQTNDCYIIFRLCFNYAGLQTQIQLIHCPSNIRLSTRSSNGSSLPSATFKQELARISPELVLFGIGRASGTWGWRWIPRFFCRLFYFYINPIISAITGPVYLFCLPAVHPDPRKSLNDRLVNLNYLGFILSARMRDFHYGIIFAGNLWQWSDSCAIFDGSTLSMVSSLLFMDCNKPIAPSHLPRPGRSPPSTQVPNTYPMSHHHHLHQYINGISLMATLRLLLYLMFAITFNLTSGWALSMIKYQMPMCLVWGIAITFADALFVAYPSPSTPTAHIYGFGILMGIGAGITL</sequence>
<feature type="transmembrane region" description="Helical" evidence="1">
    <location>
        <begin position="370"/>
        <end position="389"/>
    </location>
</feature>
<dbReference type="GeneID" id="69035165"/>
<dbReference type="EMBL" id="GG663364">
    <property type="protein sequence ID" value="EEH10503.1"/>
    <property type="molecule type" value="Genomic_DNA"/>
</dbReference>
<dbReference type="Proteomes" id="UP000001631">
    <property type="component" value="Unassembled WGS sequence"/>
</dbReference>
<feature type="transmembrane region" description="Helical" evidence="1">
    <location>
        <begin position="395"/>
        <end position="411"/>
    </location>
</feature>
<dbReference type="AlphaFoldDB" id="C0NE56"/>
<feature type="transmembrane region" description="Helical" evidence="1">
    <location>
        <begin position="342"/>
        <end position="363"/>
    </location>
</feature>
<evidence type="ECO:0000256" key="1">
    <source>
        <dbReference type="SAM" id="Phobius"/>
    </source>
</evidence>
<protein>
    <submittedName>
        <fullName evidence="2">Uncharacterized protein</fullName>
    </submittedName>
</protein>
<proteinExistence type="predicted"/>
<keyword evidence="1" id="KW-0472">Membrane</keyword>
<gene>
    <name evidence="2" type="ORF">HCBG_02149</name>
</gene>